<name>A0A5M6CEX6_9BACT</name>
<keyword evidence="2 5" id="KW-0472">Membrane</keyword>
<dbReference type="AlphaFoldDB" id="A0A5M6CEX6"/>
<evidence type="ECO:0000256" key="1">
    <source>
        <dbReference type="ARBA" id="ARBA00004442"/>
    </source>
</evidence>
<reference evidence="9 10" key="1">
    <citation type="submission" date="2019-09" db="EMBL/GenBank/DDBJ databases">
        <title>Genome sequence and assembly of Taibaiella sp.</title>
        <authorList>
            <person name="Chhetri G."/>
        </authorList>
    </citation>
    <scope>NUCLEOTIDE SEQUENCE [LARGE SCALE GENOMIC DNA]</scope>
    <source>
        <strain evidence="9 10">KVB11</strain>
    </source>
</reference>
<dbReference type="Pfam" id="PF07676">
    <property type="entry name" value="PD40"/>
    <property type="match status" value="1"/>
</dbReference>
<dbReference type="InterPro" id="IPR011659">
    <property type="entry name" value="WD40"/>
</dbReference>
<dbReference type="InterPro" id="IPR011990">
    <property type="entry name" value="TPR-like_helical_dom_sf"/>
</dbReference>
<feature type="chain" id="PRO_5024271790" evidence="7">
    <location>
        <begin position="24"/>
        <end position="722"/>
    </location>
</feature>
<dbReference type="PANTHER" id="PTHR30329">
    <property type="entry name" value="STATOR ELEMENT OF FLAGELLAR MOTOR COMPLEX"/>
    <property type="match status" value="1"/>
</dbReference>
<dbReference type="InterPro" id="IPR019734">
    <property type="entry name" value="TPR_rpt"/>
</dbReference>
<dbReference type="Proteomes" id="UP000323632">
    <property type="component" value="Unassembled WGS sequence"/>
</dbReference>
<dbReference type="SUPFAM" id="SSF103088">
    <property type="entry name" value="OmpA-like"/>
    <property type="match status" value="1"/>
</dbReference>
<comment type="caution">
    <text evidence="9">The sequence shown here is derived from an EMBL/GenBank/DDBJ whole genome shotgun (WGS) entry which is preliminary data.</text>
</comment>
<evidence type="ECO:0000256" key="6">
    <source>
        <dbReference type="SAM" id="MobiDB-lite"/>
    </source>
</evidence>
<keyword evidence="7" id="KW-0732">Signal</keyword>
<feature type="domain" description="OmpA-like" evidence="8">
    <location>
        <begin position="557"/>
        <end position="674"/>
    </location>
</feature>
<sequence length="722" mass="82154">MHMRRKSLLFLFSAFLLTAVVHDEALAQKDKYRNKANDPVAELGYEKKLRWADGLFKSGSYYNAYDYYLQLLQEQPRNPYLNYQAAECAWMMRDYIPAAKYYGFVYSLAPALYPEAVYKEAQMLKMQGEYKHAIERFQKFIVDNPKTFKKLKKRAQVEIDGCNMAMKSLTDPIPANVKNLGPNVNSAYTELSPMPLGDTALLFATMKANNVQEASNENRSDYVSRFNISHKFKGLDDRDTFQWSLPFMDGKFNDAKFHVGNGCFSPGGDRFYFTRCLENEKNEMTCRIYCSTFEKAQWGAPVLLGEGINEGDFSNTQPFIAKVGKKEVLFFSSNRVLQSRGKYDIWYSVYDPRQKSYRRPQNAGKQINTEGNEASPYYDSKTNKLYFASDGWVTMGGYDIFCADGGPSRYTNLHNLGFPINTSADELYYINDPVGKPDAYVVSNRIGSIALKNPTCCDDIWRIQYEPKIYAMGKVLNQKTQQPIQEVAVKMVDENGNIKTFNSTDGQFQFSVARGHNYVLTGDKANFISTRATVSTEAIKRQDPDDTVFVTIYMDEYKIDADYIMHNVFYDFDKASLRPESAAELEKLTSLMKDNPSLQVKILSYTDSKGTDAYNKNLSQQRAQSVVDYLVRNGVERSRLSAEGMGETNPIGDNKTDEGRQQNRRTTFRIMSDVPTLRTVYDSTKPGTIGEQEKNLQQGEGEENPEPTDSDSNFGNPGSRVN</sequence>
<gene>
    <name evidence="9" type="ORF">F0919_13410</name>
</gene>
<evidence type="ECO:0000256" key="3">
    <source>
        <dbReference type="ARBA" id="ARBA00023237"/>
    </source>
</evidence>
<evidence type="ECO:0000256" key="5">
    <source>
        <dbReference type="PROSITE-ProRule" id="PRU00473"/>
    </source>
</evidence>
<evidence type="ECO:0000313" key="10">
    <source>
        <dbReference type="Proteomes" id="UP000323632"/>
    </source>
</evidence>
<evidence type="ECO:0000256" key="7">
    <source>
        <dbReference type="SAM" id="SignalP"/>
    </source>
</evidence>
<feature type="region of interest" description="Disordered" evidence="6">
    <location>
        <begin position="638"/>
        <end position="722"/>
    </location>
</feature>
<comment type="subcellular location">
    <subcellularLocation>
        <location evidence="1">Cell outer membrane</location>
    </subcellularLocation>
</comment>
<dbReference type="GO" id="GO:0009279">
    <property type="term" value="C:cell outer membrane"/>
    <property type="evidence" value="ECO:0007669"/>
    <property type="project" value="UniProtKB-SubCell"/>
</dbReference>
<dbReference type="PRINTS" id="PR01021">
    <property type="entry name" value="OMPADOMAIN"/>
</dbReference>
<protein>
    <submittedName>
        <fullName evidence="9">OmpA family protein</fullName>
    </submittedName>
</protein>
<evidence type="ECO:0000256" key="2">
    <source>
        <dbReference type="ARBA" id="ARBA00023136"/>
    </source>
</evidence>
<keyword evidence="4" id="KW-0802">TPR repeat</keyword>
<dbReference type="PROSITE" id="PS50005">
    <property type="entry name" value="TPR"/>
    <property type="match status" value="1"/>
</dbReference>
<dbReference type="EMBL" id="VWSH01000003">
    <property type="protein sequence ID" value="KAA5533533.1"/>
    <property type="molecule type" value="Genomic_DNA"/>
</dbReference>
<dbReference type="Gene3D" id="2.60.40.1120">
    <property type="entry name" value="Carboxypeptidase-like, regulatory domain"/>
    <property type="match status" value="1"/>
</dbReference>
<keyword evidence="10" id="KW-1185">Reference proteome</keyword>
<proteinExistence type="predicted"/>
<dbReference type="Pfam" id="PF00691">
    <property type="entry name" value="OmpA"/>
    <property type="match status" value="1"/>
</dbReference>
<accession>A0A5M6CEX6</accession>
<dbReference type="CDD" id="cd07185">
    <property type="entry name" value="OmpA_C-like"/>
    <property type="match status" value="1"/>
</dbReference>
<dbReference type="InterPro" id="IPR050330">
    <property type="entry name" value="Bact_OuterMem_StrucFunc"/>
</dbReference>
<dbReference type="Gene3D" id="1.25.40.10">
    <property type="entry name" value="Tetratricopeptide repeat domain"/>
    <property type="match status" value="1"/>
</dbReference>
<feature type="signal peptide" evidence="7">
    <location>
        <begin position="1"/>
        <end position="23"/>
    </location>
</feature>
<keyword evidence="3" id="KW-0998">Cell outer membrane</keyword>
<dbReference type="PANTHER" id="PTHR30329:SF21">
    <property type="entry name" value="LIPOPROTEIN YIAD-RELATED"/>
    <property type="match status" value="1"/>
</dbReference>
<organism evidence="9 10">
    <name type="scientific">Taibaiella lutea</name>
    <dbReference type="NCBI Taxonomy" id="2608001"/>
    <lineage>
        <taxon>Bacteria</taxon>
        <taxon>Pseudomonadati</taxon>
        <taxon>Bacteroidota</taxon>
        <taxon>Chitinophagia</taxon>
        <taxon>Chitinophagales</taxon>
        <taxon>Chitinophagaceae</taxon>
        <taxon>Taibaiella</taxon>
    </lineage>
</organism>
<dbReference type="InterPro" id="IPR036737">
    <property type="entry name" value="OmpA-like_sf"/>
</dbReference>
<dbReference type="SUPFAM" id="SSF48452">
    <property type="entry name" value="TPR-like"/>
    <property type="match status" value="1"/>
</dbReference>
<feature type="compositionally biased region" description="Acidic residues" evidence="6">
    <location>
        <begin position="700"/>
        <end position="709"/>
    </location>
</feature>
<dbReference type="Gene3D" id="3.30.1330.60">
    <property type="entry name" value="OmpA-like domain"/>
    <property type="match status" value="1"/>
</dbReference>
<evidence type="ECO:0000256" key="4">
    <source>
        <dbReference type="PROSITE-ProRule" id="PRU00339"/>
    </source>
</evidence>
<feature type="repeat" description="TPR" evidence="4">
    <location>
        <begin position="114"/>
        <end position="147"/>
    </location>
</feature>
<feature type="compositionally biased region" description="Polar residues" evidence="6">
    <location>
        <begin position="710"/>
        <end position="722"/>
    </location>
</feature>
<evidence type="ECO:0000259" key="8">
    <source>
        <dbReference type="PROSITE" id="PS51123"/>
    </source>
</evidence>
<dbReference type="InterPro" id="IPR006665">
    <property type="entry name" value="OmpA-like"/>
</dbReference>
<dbReference type="PROSITE" id="PS51123">
    <property type="entry name" value="OMPA_2"/>
    <property type="match status" value="1"/>
</dbReference>
<evidence type="ECO:0000313" key="9">
    <source>
        <dbReference type="EMBL" id="KAA5533533.1"/>
    </source>
</evidence>
<dbReference type="InterPro" id="IPR006664">
    <property type="entry name" value="OMP_bac"/>
</dbReference>